<dbReference type="PIRSF" id="PIRSF009320">
    <property type="entry name" value="Nuc_binding_HP_1000"/>
    <property type="match status" value="1"/>
</dbReference>
<sequence length="208" mass="22502">MIAVLVANIKGGCGKTTIATHLASAYAKAGHATVLADVDRQRSSLGWMDRRPNTAPSVLGMDWAKDFTDPPKGTGRLVIDAPAALKTKQIEELVKLADVVVLPVLPSAFDEQATRRFLDKLEELKSIAKNKKAVAVVGNRMRARTRAADRLDEFLGGVGHSVVTRLRDSQIYPDAAASGLSLFDMTGKRAAEHRADWDPLLAYIDKVA</sequence>
<evidence type="ECO:0000259" key="1">
    <source>
        <dbReference type="Pfam" id="PF01656"/>
    </source>
</evidence>
<dbReference type="Proteomes" id="UP000584642">
    <property type="component" value="Unassembled WGS sequence"/>
</dbReference>
<dbReference type="Gene3D" id="3.40.50.300">
    <property type="entry name" value="P-loop containing nucleotide triphosphate hydrolases"/>
    <property type="match status" value="1"/>
</dbReference>
<dbReference type="InterPro" id="IPR027417">
    <property type="entry name" value="P-loop_NTPase"/>
</dbReference>
<dbReference type="RefSeq" id="WP_180284026.1">
    <property type="nucleotide sequence ID" value="NZ_JABFDB010000016.1"/>
</dbReference>
<dbReference type="InterPro" id="IPR050678">
    <property type="entry name" value="DNA_Partitioning_ATPase"/>
</dbReference>
<dbReference type="PANTHER" id="PTHR13696:SF96">
    <property type="entry name" value="COBQ_COBB_MIND_PARA NUCLEOTIDE BINDING DOMAIN-CONTAINING PROTEIN"/>
    <property type="match status" value="1"/>
</dbReference>
<organism evidence="2 3">
    <name type="scientific">Azospirillum oleiclasticum</name>
    <dbReference type="NCBI Taxonomy" id="2735135"/>
    <lineage>
        <taxon>Bacteria</taxon>
        <taxon>Pseudomonadati</taxon>
        <taxon>Pseudomonadota</taxon>
        <taxon>Alphaproteobacteria</taxon>
        <taxon>Rhodospirillales</taxon>
        <taxon>Azospirillaceae</taxon>
        <taxon>Azospirillum</taxon>
    </lineage>
</organism>
<dbReference type="PANTHER" id="PTHR13696">
    <property type="entry name" value="P-LOOP CONTAINING NUCLEOSIDE TRIPHOSPHATE HYDROLASE"/>
    <property type="match status" value="1"/>
</dbReference>
<reference evidence="2 3" key="1">
    <citation type="submission" date="2020-05" db="EMBL/GenBank/DDBJ databases">
        <title>Azospirillum oleiclasticum sp. nov, a nitrogen-fixing and heavy crude oil-emulsifying bacterium isolated from the crude oil of Yumen Oilfield.</title>
        <authorList>
            <person name="Wu D."/>
            <person name="Cai M."/>
            <person name="Zhang X."/>
        </authorList>
    </citation>
    <scope>NUCLEOTIDE SEQUENCE [LARGE SCALE GENOMIC DNA]</scope>
    <source>
        <strain evidence="2 3">ROY-1-1-2</strain>
    </source>
</reference>
<evidence type="ECO:0000313" key="3">
    <source>
        <dbReference type="Proteomes" id="UP000584642"/>
    </source>
</evidence>
<name>A0ABX2TGE9_9PROT</name>
<keyword evidence="3" id="KW-1185">Reference proteome</keyword>
<feature type="domain" description="CobQ/CobB/MinD/ParA nucleotide binding" evidence="1">
    <location>
        <begin position="5"/>
        <end position="141"/>
    </location>
</feature>
<dbReference type="EMBL" id="JABFDB010000016">
    <property type="protein sequence ID" value="NYZ22252.1"/>
    <property type="molecule type" value="Genomic_DNA"/>
</dbReference>
<evidence type="ECO:0000313" key="2">
    <source>
        <dbReference type="EMBL" id="NYZ22252.1"/>
    </source>
</evidence>
<gene>
    <name evidence="2" type="ORF">HND93_21275</name>
</gene>
<dbReference type="SUPFAM" id="SSF52540">
    <property type="entry name" value="P-loop containing nucleoside triphosphate hydrolases"/>
    <property type="match status" value="1"/>
</dbReference>
<dbReference type="CDD" id="cd02042">
    <property type="entry name" value="ParAB_family"/>
    <property type="match status" value="1"/>
</dbReference>
<dbReference type="Pfam" id="PF01656">
    <property type="entry name" value="CbiA"/>
    <property type="match status" value="1"/>
</dbReference>
<dbReference type="InterPro" id="IPR002586">
    <property type="entry name" value="CobQ/CobB/MinD/ParA_Nub-bd_dom"/>
</dbReference>
<protein>
    <submittedName>
        <fullName evidence="2">ParA family protein</fullName>
    </submittedName>
</protein>
<comment type="caution">
    <text evidence="2">The sequence shown here is derived from an EMBL/GenBank/DDBJ whole genome shotgun (WGS) entry which is preliminary data.</text>
</comment>
<accession>A0ABX2TGE9</accession>
<proteinExistence type="predicted"/>